<gene>
    <name evidence="1" type="ORF">METZ01_LOCUS347965</name>
</gene>
<dbReference type="EMBL" id="UINC01120555">
    <property type="protein sequence ID" value="SVC95111.1"/>
    <property type="molecule type" value="Genomic_DNA"/>
</dbReference>
<feature type="non-terminal residue" evidence="1">
    <location>
        <position position="1"/>
    </location>
</feature>
<protein>
    <submittedName>
        <fullName evidence="1">Uncharacterized protein</fullName>
    </submittedName>
</protein>
<dbReference type="AlphaFoldDB" id="A0A382REV8"/>
<sequence length="58" mass="6553">VSLREDVNKIYLSSLDKLNPSHIVTKTIYESGILEKDFERVFPIAFGKAALTMMDGFC</sequence>
<feature type="non-terminal residue" evidence="1">
    <location>
        <position position="58"/>
    </location>
</feature>
<evidence type="ECO:0000313" key="1">
    <source>
        <dbReference type="EMBL" id="SVC95111.1"/>
    </source>
</evidence>
<organism evidence="1">
    <name type="scientific">marine metagenome</name>
    <dbReference type="NCBI Taxonomy" id="408172"/>
    <lineage>
        <taxon>unclassified sequences</taxon>
        <taxon>metagenomes</taxon>
        <taxon>ecological metagenomes</taxon>
    </lineage>
</organism>
<accession>A0A382REV8</accession>
<name>A0A382REV8_9ZZZZ</name>
<proteinExistence type="predicted"/>
<reference evidence="1" key="1">
    <citation type="submission" date="2018-05" db="EMBL/GenBank/DDBJ databases">
        <authorList>
            <person name="Lanie J.A."/>
            <person name="Ng W.-L."/>
            <person name="Kazmierczak K.M."/>
            <person name="Andrzejewski T.M."/>
            <person name="Davidsen T.M."/>
            <person name="Wayne K.J."/>
            <person name="Tettelin H."/>
            <person name="Glass J.I."/>
            <person name="Rusch D."/>
            <person name="Podicherti R."/>
            <person name="Tsui H.-C.T."/>
            <person name="Winkler M.E."/>
        </authorList>
    </citation>
    <scope>NUCLEOTIDE SEQUENCE</scope>
</reference>